<dbReference type="Gene3D" id="1.10.357.10">
    <property type="entry name" value="Tetracycline Repressor, domain 2"/>
    <property type="match status" value="1"/>
</dbReference>
<protein>
    <submittedName>
        <fullName evidence="7">HTH-type transcriptional repressor NemR</fullName>
    </submittedName>
    <submittedName>
        <fullName evidence="6">TetR/AcrR family transcriptional regulator</fullName>
    </submittedName>
</protein>
<dbReference type="RefSeq" id="WP_087013419.1">
    <property type="nucleotide sequence ID" value="NZ_CP090180.1"/>
</dbReference>
<dbReference type="PRINTS" id="PR00455">
    <property type="entry name" value="HTHTETR"/>
</dbReference>
<proteinExistence type="predicted"/>
<reference evidence="7 8" key="1">
    <citation type="submission" date="2017-02" db="EMBL/GenBank/DDBJ databases">
        <authorList>
            <person name="Peterson S.W."/>
        </authorList>
    </citation>
    <scope>NUCLEOTIDE SEQUENCE [LARGE SCALE GENOMIC DNA]</scope>
    <source>
        <strain evidence="7">C6</strain>
    </source>
</reference>
<keyword evidence="3" id="KW-0804">Transcription</keyword>
<evidence type="ECO:0000313" key="8">
    <source>
        <dbReference type="Proteomes" id="UP000196240"/>
    </source>
</evidence>
<accession>A0A1R7QEX5</accession>
<evidence type="ECO:0000256" key="2">
    <source>
        <dbReference type="ARBA" id="ARBA00023125"/>
    </source>
</evidence>
<keyword evidence="2 4" id="KW-0238">DNA-binding</keyword>
<dbReference type="EMBL" id="FUUY01000008">
    <property type="protein sequence ID" value="SJX22761.1"/>
    <property type="molecule type" value="Genomic_DNA"/>
</dbReference>
<dbReference type="PROSITE" id="PS50977">
    <property type="entry name" value="HTH_TETR_2"/>
    <property type="match status" value="1"/>
</dbReference>
<dbReference type="EMBL" id="JAOCCL010000020">
    <property type="protein sequence ID" value="MDH0826755.1"/>
    <property type="molecule type" value="Genomic_DNA"/>
</dbReference>
<reference evidence="6" key="2">
    <citation type="submission" date="2022-09" db="EMBL/GenBank/DDBJ databases">
        <title>Intensive care unit water sources are persistently colonized with multi-drug resistant bacteria and are the site of extensive horizontal gene transfer of antibiotic resistance genes.</title>
        <authorList>
            <person name="Diorio-Toth L."/>
        </authorList>
    </citation>
    <scope>NUCLEOTIDE SEQUENCE</scope>
    <source>
        <strain evidence="6">GD03885</strain>
    </source>
</reference>
<evidence type="ECO:0000256" key="3">
    <source>
        <dbReference type="ARBA" id="ARBA00023163"/>
    </source>
</evidence>
<evidence type="ECO:0000256" key="4">
    <source>
        <dbReference type="PROSITE-ProRule" id="PRU00335"/>
    </source>
</evidence>
<name>A0A1R7QEX5_ACIJO</name>
<dbReference type="SUPFAM" id="SSF46689">
    <property type="entry name" value="Homeodomain-like"/>
    <property type="match status" value="1"/>
</dbReference>
<keyword evidence="1" id="KW-0805">Transcription regulation</keyword>
<dbReference type="Pfam" id="PF00440">
    <property type="entry name" value="TetR_N"/>
    <property type="match status" value="1"/>
</dbReference>
<dbReference type="InterPro" id="IPR009057">
    <property type="entry name" value="Homeodomain-like_sf"/>
</dbReference>
<dbReference type="SUPFAM" id="SSF48498">
    <property type="entry name" value="Tetracyclin repressor-like, C-terminal domain"/>
    <property type="match status" value="1"/>
</dbReference>
<dbReference type="Proteomes" id="UP001160116">
    <property type="component" value="Unassembled WGS sequence"/>
</dbReference>
<organism evidence="7 8">
    <name type="scientific">Acinetobacter johnsonii</name>
    <dbReference type="NCBI Taxonomy" id="40214"/>
    <lineage>
        <taxon>Bacteria</taxon>
        <taxon>Pseudomonadati</taxon>
        <taxon>Pseudomonadota</taxon>
        <taxon>Gammaproteobacteria</taxon>
        <taxon>Moraxellales</taxon>
        <taxon>Moraxellaceae</taxon>
        <taxon>Acinetobacter</taxon>
    </lineage>
</organism>
<evidence type="ECO:0000313" key="6">
    <source>
        <dbReference type="EMBL" id="MDH0826755.1"/>
    </source>
</evidence>
<dbReference type="PANTHER" id="PTHR47506:SF7">
    <property type="entry name" value="TRANSCRIPTIONAL REGULATORY PROTEIN"/>
    <property type="match status" value="1"/>
</dbReference>
<dbReference type="AlphaFoldDB" id="A0A1R7QEX5"/>
<dbReference type="InterPro" id="IPR001647">
    <property type="entry name" value="HTH_TetR"/>
</dbReference>
<dbReference type="GO" id="GO:0003677">
    <property type="term" value="F:DNA binding"/>
    <property type="evidence" value="ECO:0007669"/>
    <property type="project" value="UniProtKB-UniRule"/>
</dbReference>
<feature type="DNA-binding region" description="H-T-H motif" evidence="4">
    <location>
        <begin position="32"/>
        <end position="51"/>
    </location>
</feature>
<feature type="domain" description="HTH tetR-type" evidence="5">
    <location>
        <begin position="9"/>
        <end position="69"/>
    </location>
</feature>
<sequence>MRYKTGYKEEKRQELLKISAQLAKKQGFTNTGVDGFMKAAQMTSGAFYSHFSSKHELFEALIESELQHSFQAWQANPHDNIEEWIDFEIERYLALSHVQRPDQGCVIPSLAAEVARSSETTKLCFQQEMLRGHALFTQHLGSEIQAWAVLSQLVGAIVMARSMADEHLQREILNSSKWMIKNMLQLK</sequence>
<dbReference type="PANTHER" id="PTHR47506">
    <property type="entry name" value="TRANSCRIPTIONAL REGULATORY PROTEIN"/>
    <property type="match status" value="1"/>
</dbReference>
<evidence type="ECO:0000259" key="5">
    <source>
        <dbReference type="PROSITE" id="PS50977"/>
    </source>
</evidence>
<dbReference type="InterPro" id="IPR036271">
    <property type="entry name" value="Tet_transcr_reg_TetR-rel_C_sf"/>
</dbReference>
<gene>
    <name evidence="7" type="primary">nemR_2</name>
    <name evidence="7" type="ORF">ACNJC6_02414</name>
    <name evidence="6" type="ORF">N5C97_09590</name>
</gene>
<evidence type="ECO:0000256" key="1">
    <source>
        <dbReference type="ARBA" id="ARBA00023015"/>
    </source>
</evidence>
<dbReference type="Gene3D" id="1.10.10.60">
    <property type="entry name" value="Homeodomain-like"/>
    <property type="match status" value="1"/>
</dbReference>
<evidence type="ECO:0000313" key="7">
    <source>
        <dbReference type="EMBL" id="SJX22761.1"/>
    </source>
</evidence>
<dbReference type="Proteomes" id="UP000196240">
    <property type="component" value="Unassembled WGS sequence"/>
</dbReference>